<dbReference type="GO" id="GO:0008658">
    <property type="term" value="F:penicillin binding"/>
    <property type="evidence" value="ECO:0007669"/>
    <property type="project" value="InterPro"/>
</dbReference>
<sequence length="484" mass="49882">MNRSIRLVSSFALLLVIILVANLTYIQVFKEDDYAKNALNQRGFYEMKSIPRGQISAGGMVLASSAADADGFYQRSYPSQDPAAYGSVVGYLSDQYGAAGLESSYNTVLNGTDPALFSSRWMDTLTGKGTTGANVELTLNPQVQQVAYDQLVSRGYEGAVVALKPSTGEILAMASSPNYDPNGIVNPATAESTWAQLNQTPGNPLVNHASQETLPPGSIFKIITTTAGLQNGYNSNSMLTGAADITLPGTTTKLTNYGGQQCSGGGQVTLETAFALSCNTAFVEMGVDVGADNLRKAAEAFGVGESYDLGVPVADGSLGDLPDGAAVGQSSIGQFDVTMSALQAAVMGATVANDGLRMEPYLVNRVTGSDLKELRKTSPHEITQAVSPEIANQLTQLMLASERNTAGGGANGIASKTGTAEHGPEGTPPHTWYVAFAPSDNADVAVAVVVKNGGGFGTGATGGQVASPIGRAVIDAARNAQGGA</sequence>
<dbReference type="Gene3D" id="3.40.710.10">
    <property type="entry name" value="DD-peptidase/beta-lactamase superfamily"/>
    <property type="match status" value="1"/>
</dbReference>
<organism evidence="3 4">
    <name type="scientific">Corynebacterium testudinoris</name>
    <dbReference type="NCBI Taxonomy" id="136857"/>
    <lineage>
        <taxon>Bacteria</taxon>
        <taxon>Bacillati</taxon>
        <taxon>Actinomycetota</taxon>
        <taxon>Actinomycetes</taxon>
        <taxon>Mycobacteriales</taxon>
        <taxon>Corynebacteriaceae</taxon>
        <taxon>Corynebacterium</taxon>
    </lineage>
</organism>
<dbReference type="InterPro" id="IPR054120">
    <property type="entry name" value="PBPA_dimer"/>
</dbReference>
<dbReference type="PATRIC" id="fig|136857.5.peg.37"/>
<dbReference type="SUPFAM" id="SSF56601">
    <property type="entry name" value="beta-lactamase/transpeptidase-like"/>
    <property type="match status" value="1"/>
</dbReference>
<dbReference type="GO" id="GO:0005886">
    <property type="term" value="C:plasma membrane"/>
    <property type="evidence" value="ECO:0007669"/>
    <property type="project" value="TreeGrafter"/>
</dbReference>
<dbReference type="Gene3D" id="3.90.1310.10">
    <property type="entry name" value="Penicillin-binding protein 2a (Domain 2)"/>
    <property type="match status" value="1"/>
</dbReference>
<evidence type="ECO:0000259" key="1">
    <source>
        <dbReference type="Pfam" id="PF00905"/>
    </source>
</evidence>
<proteinExistence type="predicted"/>
<dbReference type="Pfam" id="PF00905">
    <property type="entry name" value="Transpeptidase"/>
    <property type="match status" value="1"/>
</dbReference>
<dbReference type="InterPro" id="IPR012338">
    <property type="entry name" value="Beta-lactam/transpept-like"/>
</dbReference>
<feature type="domain" description="Penicillin-binding protein transpeptidase" evidence="1">
    <location>
        <begin position="158"/>
        <end position="474"/>
    </location>
</feature>
<dbReference type="OrthoDB" id="9766847at2"/>
<keyword evidence="4" id="KW-1185">Reference proteome</keyword>
<dbReference type="InterPro" id="IPR001460">
    <property type="entry name" value="PCN-bd_Tpept"/>
</dbReference>
<dbReference type="AlphaFoldDB" id="A0A0G3H416"/>
<dbReference type="EMBL" id="CP011545">
    <property type="protein sequence ID" value="AKK07510.1"/>
    <property type="molecule type" value="Genomic_DNA"/>
</dbReference>
<feature type="domain" description="Penicillin binding protein A dimerisation" evidence="2">
    <location>
        <begin position="52"/>
        <end position="135"/>
    </location>
</feature>
<dbReference type="GO" id="GO:0071972">
    <property type="term" value="F:peptidoglycan L,D-transpeptidase activity"/>
    <property type="evidence" value="ECO:0007669"/>
    <property type="project" value="TreeGrafter"/>
</dbReference>
<gene>
    <name evidence="3" type="primary">pbpA</name>
    <name evidence="3" type="ORF">CTEST_00195</name>
</gene>
<dbReference type="KEGG" id="cted:CTEST_00195"/>
<dbReference type="InterPro" id="IPR050515">
    <property type="entry name" value="Beta-lactam/transpept"/>
</dbReference>
<evidence type="ECO:0000313" key="4">
    <source>
        <dbReference type="Proteomes" id="UP000035540"/>
    </source>
</evidence>
<reference evidence="4" key="2">
    <citation type="submission" date="2015-05" db="EMBL/GenBank/DDBJ databases">
        <title>Complete genome sequence of Corynebacterium testudinoris DSM 44614, recovered from necrotic lesions in the mouth of a tortoise.</title>
        <authorList>
            <person name="Ruckert C."/>
            <person name="Albersmeier A."/>
            <person name="Winkler A."/>
            <person name="Tauch A."/>
        </authorList>
    </citation>
    <scope>NUCLEOTIDE SEQUENCE [LARGE SCALE GENOMIC DNA]</scope>
    <source>
        <strain evidence="4">DSM 44614</strain>
    </source>
</reference>
<reference evidence="3 4" key="1">
    <citation type="journal article" date="2015" name="Genome Announc.">
        <title>Complete Genome Sequence of the Type Strain Corynebacterium testudinoris DSM 44614, Recovered from Necrotic Lesions in the Mouth of a Tortoise.</title>
        <authorList>
            <person name="Ruckert C."/>
            <person name="Kriete M."/>
            <person name="Jaenicke S."/>
            <person name="Winkler A."/>
            <person name="Tauch A."/>
        </authorList>
    </citation>
    <scope>NUCLEOTIDE SEQUENCE [LARGE SCALE GENOMIC DNA]</scope>
    <source>
        <strain evidence="3 4">DSM 44614</strain>
    </source>
</reference>
<name>A0A0G3H416_9CORY</name>
<dbReference type="PANTHER" id="PTHR30627">
    <property type="entry name" value="PEPTIDOGLYCAN D,D-TRANSPEPTIDASE"/>
    <property type="match status" value="1"/>
</dbReference>
<protein>
    <submittedName>
        <fullName evidence="3">Cell elongation-specific peptidoglycan D,D-transpeptidase</fullName>
    </submittedName>
</protein>
<dbReference type="RefSeq" id="WP_047252014.1">
    <property type="nucleotide sequence ID" value="NZ_CP011545.1"/>
</dbReference>
<evidence type="ECO:0000313" key="3">
    <source>
        <dbReference type="EMBL" id="AKK07510.1"/>
    </source>
</evidence>
<dbReference type="Pfam" id="PF21922">
    <property type="entry name" value="PBP_dimer_2"/>
    <property type="match status" value="1"/>
</dbReference>
<accession>A0A0G3H416</accession>
<dbReference type="STRING" id="136857.CTEST_00195"/>
<evidence type="ECO:0000259" key="2">
    <source>
        <dbReference type="Pfam" id="PF21922"/>
    </source>
</evidence>
<dbReference type="PANTHER" id="PTHR30627:SF24">
    <property type="entry name" value="PENICILLIN-BINDING PROTEIN 4B"/>
    <property type="match status" value="1"/>
</dbReference>
<dbReference type="GO" id="GO:0071555">
    <property type="term" value="P:cell wall organization"/>
    <property type="evidence" value="ECO:0007669"/>
    <property type="project" value="TreeGrafter"/>
</dbReference>
<dbReference type="Proteomes" id="UP000035540">
    <property type="component" value="Chromosome"/>
</dbReference>